<dbReference type="OMA" id="HSSKHRC"/>
<dbReference type="InParanoid" id="G5A0S8"/>
<proteinExistence type="predicted"/>
<dbReference type="RefSeq" id="XP_009534159.1">
    <property type="nucleotide sequence ID" value="XM_009535864.1"/>
</dbReference>
<protein>
    <submittedName>
        <fullName evidence="2">Uncharacterized protein</fullName>
    </submittedName>
</protein>
<gene>
    <name evidence="2" type="ORF">PHYSODRAFT_519198</name>
</gene>
<keyword evidence="3" id="KW-1185">Reference proteome</keyword>
<sequence>MPRGRKRQAVPAEERAGQRRGGTRQATAKVRKAGGRGALVDFPDLVTLLHSHLAPLLAPPDANSLLLSCSRLLKQDVRDAIATKALLAYYAKDSAHFGLKCHGDWHQLIPQSVQGARGRCACNWDPLNEVEVVPSELPLPKMLDARAHLLEAMCLLYEGIRPHCFKVLQMFRGGGYFEAATLQPIVFSLVEGLEKERTSDARAAIDPENTTELSRLLDIVEPGFGVEFFSSRNARRSPAHVLEAHWRGITVDPETGSTSCQFCEHYAQSPLFYRVRGIPTEQNDAQLRTHCAAVYQLLKKFMLKHLKHVRYVRPPRGWNYEPNRGHELLDLIAGFTSAGVLCGVYVTDIGVPSNWIRSRLAPGHFEYPRSMQGAT</sequence>
<organism evidence="2 3">
    <name type="scientific">Phytophthora sojae (strain P6497)</name>
    <name type="common">Soybean stem and root rot agent</name>
    <name type="synonym">Phytophthora megasperma f. sp. glycines</name>
    <dbReference type="NCBI Taxonomy" id="1094619"/>
    <lineage>
        <taxon>Eukaryota</taxon>
        <taxon>Sar</taxon>
        <taxon>Stramenopiles</taxon>
        <taxon>Oomycota</taxon>
        <taxon>Peronosporomycetes</taxon>
        <taxon>Peronosporales</taxon>
        <taxon>Peronosporaceae</taxon>
        <taxon>Phytophthora</taxon>
    </lineage>
</organism>
<accession>G5A0S8</accession>
<name>G5A0S8_PHYSP</name>
<dbReference type="AlphaFoldDB" id="G5A0S8"/>
<dbReference type="EMBL" id="JH159158">
    <property type="protein sequence ID" value="EGZ11414.1"/>
    <property type="molecule type" value="Genomic_DNA"/>
</dbReference>
<dbReference type="Proteomes" id="UP000002640">
    <property type="component" value="Unassembled WGS sequence"/>
</dbReference>
<dbReference type="KEGG" id="psoj:PHYSODRAFT_519198"/>
<dbReference type="GeneID" id="20660150"/>
<evidence type="ECO:0000313" key="3">
    <source>
        <dbReference type="Proteomes" id="UP000002640"/>
    </source>
</evidence>
<evidence type="ECO:0000256" key="1">
    <source>
        <dbReference type="SAM" id="MobiDB-lite"/>
    </source>
</evidence>
<reference evidence="2 3" key="1">
    <citation type="journal article" date="2006" name="Science">
        <title>Phytophthora genome sequences uncover evolutionary origins and mechanisms of pathogenesis.</title>
        <authorList>
            <person name="Tyler B.M."/>
            <person name="Tripathy S."/>
            <person name="Zhang X."/>
            <person name="Dehal P."/>
            <person name="Jiang R.H."/>
            <person name="Aerts A."/>
            <person name="Arredondo F.D."/>
            <person name="Baxter L."/>
            <person name="Bensasson D."/>
            <person name="Beynon J.L."/>
            <person name="Chapman J."/>
            <person name="Damasceno C.M."/>
            <person name="Dorrance A.E."/>
            <person name="Dou D."/>
            <person name="Dickerman A.W."/>
            <person name="Dubchak I.L."/>
            <person name="Garbelotto M."/>
            <person name="Gijzen M."/>
            <person name="Gordon S.G."/>
            <person name="Govers F."/>
            <person name="Grunwald N.J."/>
            <person name="Huang W."/>
            <person name="Ivors K.L."/>
            <person name="Jones R.W."/>
            <person name="Kamoun S."/>
            <person name="Krampis K."/>
            <person name="Lamour K.H."/>
            <person name="Lee M.K."/>
            <person name="McDonald W.H."/>
            <person name="Medina M."/>
            <person name="Meijer H.J."/>
            <person name="Nordberg E.K."/>
            <person name="Maclean D.J."/>
            <person name="Ospina-Giraldo M.D."/>
            <person name="Morris P.F."/>
            <person name="Phuntumart V."/>
            <person name="Putnam N.H."/>
            <person name="Rash S."/>
            <person name="Rose J.K."/>
            <person name="Sakihama Y."/>
            <person name="Salamov A.A."/>
            <person name="Savidor A."/>
            <person name="Scheuring C.F."/>
            <person name="Smith B.M."/>
            <person name="Sobral B.W."/>
            <person name="Terry A."/>
            <person name="Torto-Alalibo T.A."/>
            <person name="Win J."/>
            <person name="Xu Z."/>
            <person name="Zhang H."/>
            <person name="Grigoriev I.V."/>
            <person name="Rokhsar D.S."/>
            <person name="Boore J.L."/>
        </authorList>
    </citation>
    <scope>NUCLEOTIDE SEQUENCE [LARGE SCALE GENOMIC DNA]</scope>
    <source>
        <strain evidence="2 3">P6497</strain>
    </source>
</reference>
<evidence type="ECO:0000313" key="2">
    <source>
        <dbReference type="EMBL" id="EGZ11414.1"/>
    </source>
</evidence>
<feature type="region of interest" description="Disordered" evidence="1">
    <location>
        <begin position="1"/>
        <end position="32"/>
    </location>
</feature>